<dbReference type="CDD" id="cd00082">
    <property type="entry name" value="HisKA"/>
    <property type="match status" value="1"/>
</dbReference>
<dbReference type="RefSeq" id="WP_131555457.1">
    <property type="nucleotide sequence ID" value="NZ_SJSK01000007.1"/>
</dbReference>
<dbReference type="AlphaFoldDB" id="A0A4R0ML23"/>
<gene>
    <name evidence="10" type="ORF">EZ428_21840</name>
</gene>
<keyword evidence="11" id="KW-1185">Reference proteome</keyword>
<feature type="domain" description="PAC" evidence="9">
    <location>
        <begin position="560"/>
        <end position="612"/>
    </location>
</feature>
<feature type="domain" description="PAS" evidence="8">
    <location>
        <begin position="359"/>
        <end position="406"/>
    </location>
</feature>
<dbReference type="InterPro" id="IPR035965">
    <property type="entry name" value="PAS-like_dom_sf"/>
</dbReference>
<keyword evidence="6" id="KW-0175">Coiled coil</keyword>
<evidence type="ECO:0000259" key="8">
    <source>
        <dbReference type="PROSITE" id="PS50112"/>
    </source>
</evidence>
<feature type="coiled-coil region" evidence="6">
    <location>
        <begin position="133"/>
        <end position="201"/>
    </location>
</feature>
<dbReference type="PROSITE" id="PS50109">
    <property type="entry name" value="HIS_KIN"/>
    <property type="match status" value="1"/>
</dbReference>
<dbReference type="SMART" id="SM00387">
    <property type="entry name" value="HATPase_c"/>
    <property type="match status" value="1"/>
</dbReference>
<feature type="domain" description="PAC" evidence="9">
    <location>
        <begin position="85"/>
        <end position="138"/>
    </location>
</feature>
<evidence type="ECO:0000256" key="5">
    <source>
        <dbReference type="ARBA" id="ARBA00022777"/>
    </source>
</evidence>
<evidence type="ECO:0000259" key="7">
    <source>
        <dbReference type="PROSITE" id="PS50109"/>
    </source>
</evidence>
<evidence type="ECO:0000259" key="9">
    <source>
        <dbReference type="PROSITE" id="PS50113"/>
    </source>
</evidence>
<dbReference type="Gene3D" id="3.30.565.10">
    <property type="entry name" value="Histidine kinase-like ATPase, C-terminal domain"/>
    <property type="match status" value="1"/>
</dbReference>
<dbReference type="EC" id="2.7.13.3" evidence="2"/>
<organism evidence="10 11">
    <name type="scientific">Pedobacter frigiditerrae</name>
    <dbReference type="NCBI Taxonomy" id="2530452"/>
    <lineage>
        <taxon>Bacteria</taxon>
        <taxon>Pseudomonadati</taxon>
        <taxon>Bacteroidota</taxon>
        <taxon>Sphingobacteriia</taxon>
        <taxon>Sphingobacteriales</taxon>
        <taxon>Sphingobacteriaceae</taxon>
        <taxon>Pedobacter</taxon>
    </lineage>
</organism>
<feature type="coiled-coil region" evidence="6">
    <location>
        <begin position="314"/>
        <end position="352"/>
    </location>
</feature>
<evidence type="ECO:0000256" key="6">
    <source>
        <dbReference type="SAM" id="Coils"/>
    </source>
</evidence>
<dbReference type="Pfam" id="PF08448">
    <property type="entry name" value="PAS_4"/>
    <property type="match status" value="2"/>
</dbReference>
<dbReference type="OrthoDB" id="9813151at2"/>
<dbReference type="SUPFAM" id="SSF55874">
    <property type="entry name" value="ATPase domain of HSP90 chaperone/DNA topoisomerase II/histidine kinase"/>
    <property type="match status" value="1"/>
</dbReference>
<dbReference type="InterPro" id="IPR036097">
    <property type="entry name" value="HisK_dim/P_sf"/>
</dbReference>
<evidence type="ECO:0000256" key="1">
    <source>
        <dbReference type="ARBA" id="ARBA00000085"/>
    </source>
</evidence>
<comment type="catalytic activity">
    <reaction evidence="1">
        <text>ATP + protein L-histidine = ADP + protein N-phospho-L-histidine.</text>
        <dbReference type="EC" id="2.7.13.3"/>
    </reaction>
</comment>
<dbReference type="GO" id="GO:0000155">
    <property type="term" value="F:phosphorelay sensor kinase activity"/>
    <property type="evidence" value="ECO:0007669"/>
    <property type="project" value="InterPro"/>
</dbReference>
<dbReference type="PANTHER" id="PTHR43304">
    <property type="entry name" value="PHYTOCHROME-LIKE PROTEIN CPH1"/>
    <property type="match status" value="1"/>
</dbReference>
<evidence type="ECO:0000256" key="2">
    <source>
        <dbReference type="ARBA" id="ARBA00012438"/>
    </source>
</evidence>
<proteinExistence type="predicted"/>
<feature type="domain" description="Histidine kinase" evidence="7">
    <location>
        <begin position="616"/>
        <end position="828"/>
    </location>
</feature>
<dbReference type="Gene3D" id="3.30.450.20">
    <property type="entry name" value="PAS domain"/>
    <property type="match status" value="4"/>
</dbReference>
<dbReference type="InterPro" id="IPR052162">
    <property type="entry name" value="Sensor_kinase/Photoreceptor"/>
</dbReference>
<dbReference type="SMART" id="SM00086">
    <property type="entry name" value="PAC"/>
    <property type="match status" value="4"/>
</dbReference>
<keyword evidence="3" id="KW-0597">Phosphoprotein</keyword>
<name>A0A4R0ML23_9SPHI</name>
<dbReference type="InterPro" id="IPR004358">
    <property type="entry name" value="Sig_transdc_His_kin-like_C"/>
</dbReference>
<keyword evidence="4" id="KW-0808">Transferase</keyword>
<dbReference type="Gene3D" id="2.10.70.100">
    <property type="match status" value="1"/>
</dbReference>
<dbReference type="PROSITE" id="PS50113">
    <property type="entry name" value="PAC"/>
    <property type="match status" value="4"/>
</dbReference>
<evidence type="ECO:0000256" key="4">
    <source>
        <dbReference type="ARBA" id="ARBA00022679"/>
    </source>
</evidence>
<dbReference type="InterPro" id="IPR000700">
    <property type="entry name" value="PAS-assoc_C"/>
</dbReference>
<dbReference type="InterPro" id="IPR013656">
    <property type="entry name" value="PAS_4"/>
</dbReference>
<keyword evidence="5" id="KW-0418">Kinase</keyword>
<feature type="domain" description="PAC" evidence="9">
    <location>
        <begin position="433"/>
        <end position="488"/>
    </location>
</feature>
<dbReference type="Pfam" id="PF00512">
    <property type="entry name" value="HisKA"/>
    <property type="match status" value="1"/>
</dbReference>
<dbReference type="CDD" id="cd00130">
    <property type="entry name" value="PAS"/>
    <property type="match status" value="2"/>
</dbReference>
<dbReference type="SMART" id="SM00091">
    <property type="entry name" value="PAS"/>
    <property type="match status" value="4"/>
</dbReference>
<dbReference type="PROSITE" id="PS50112">
    <property type="entry name" value="PAS"/>
    <property type="match status" value="2"/>
</dbReference>
<dbReference type="InterPro" id="IPR000014">
    <property type="entry name" value="PAS"/>
</dbReference>
<dbReference type="InterPro" id="IPR013655">
    <property type="entry name" value="PAS_fold_3"/>
</dbReference>
<dbReference type="SUPFAM" id="SSF47384">
    <property type="entry name" value="Homodimeric domain of signal transducing histidine kinase"/>
    <property type="match status" value="1"/>
</dbReference>
<dbReference type="Gene3D" id="1.10.287.130">
    <property type="match status" value="1"/>
</dbReference>
<dbReference type="Pfam" id="PF08447">
    <property type="entry name" value="PAS_3"/>
    <property type="match status" value="2"/>
</dbReference>
<reference evidence="10 11" key="1">
    <citation type="submission" date="2019-02" db="EMBL/GenBank/DDBJ databases">
        <title>Pedobacter sp. RP-1-13 sp. nov., isolated from Arctic soil.</title>
        <authorList>
            <person name="Dahal R.H."/>
        </authorList>
    </citation>
    <scope>NUCLEOTIDE SEQUENCE [LARGE SCALE GENOMIC DNA]</scope>
    <source>
        <strain evidence="10 11">RP-1-13</strain>
    </source>
</reference>
<sequence>MSLEASFLTLEQLVHVFALSKTATAIHIGEDAKIQFANEAMLHIWGRDKSVIGKSLEDALPELKGQPFIEMFAKVWREGLTISGNDTAAELVINGELKTFYFDFEYRAIKDENGKVISVLHSAIDVTERFLNREELNQAKENKELLLREQSLNEELAAANEEMLAINEELSKSREELTLLNDELEKRVEERVKEFAESEERFRTMAEGTDVLIAVSDVNGKPFYFNKAWSKTTGRALKKLLEKGWIDLLHPDDKEDYLAAHRNALVDKVSYTGEFRVKDAEDNYHWLLKKGTPRFFNDGSFIGYISSCVDITERKLAEKALQEIHEELATSNEELSALNEEITSSIEELELSHRELAISEDRFRNLIKQAPFGICVIRANDLMVIEVNDEYLEVVGRKREEIENRTIWDAVAEAAESYAPVLQNVVDTAIPFKAMEHEVVLVKNGIPKSVFLDFVYEPVSNGLGTVSSIMVVVIDVTDKVKARRAIEDVEERVRLAVEAAEMGTYEYNYISDELTSSDRFNQIFGFDHNVSRNQILATYHPLDKNLSDEAHEKAKITGRLFYETRLLFADQSLRWVRILGKVYYNEFGERTRLLGTVLDVTEYKRLQQQKDDFISIASHELKTPITSLKASLQLLERMKANPTPLLPRLIEQSTKSMGKISELVEDLLNVSRMNEGQIRLNKKPFVIAGMLENCCGHIRQEGKYELVVEGNETLEVLADEHRIEQVVVNFVNNAVKYAPDFKQIFIAVERLGDVAKVAVIDKGPGIAPDKLPHLFDRYYRADETGAQVSGLGLGLYISSEIISRHGGEIGVESELGKGSTFWFTLPLS</sequence>
<evidence type="ECO:0000313" key="10">
    <source>
        <dbReference type="EMBL" id="TCC87341.1"/>
    </source>
</evidence>
<feature type="domain" description="PAC" evidence="9">
    <location>
        <begin position="271"/>
        <end position="323"/>
    </location>
</feature>
<dbReference type="Pfam" id="PF02518">
    <property type="entry name" value="HATPase_c"/>
    <property type="match status" value="1"/>
</dbReference>
<dbReference type="InterPro" id="IPR036890">
    <property type="entry name" value="HATPase_C_sf"/>
</dbReference>
<dbReference type="EMBL" id="SJSK01000007">
    <property type="protein sequence ID" value="TCC87341.1"/>
    <property type="molecule type" value="Genomic_DNA"/>
</dbReference>
<accession>A0A4R0ML23</accession>
<dbReference type="PRINTS" id="PR00344">
    <property type="entry name" value="BCTRLSENSOR"/>
</dbReference>
<feature type="domain" description="PAS" evidence="8">
    <location>
        <begin position="198"/>
        <end position="268"/>
    </location>
</feature>
<dbReference type="InterPro" id="IPR001610">
    <property type="entry name" value="PAC"/>
</dbReference>
<dbReference type="InterPro" id="IPR003594">
    <property type="entry name" value="HATPase_dom"/>
</dbReference>
<evidence type="ECO:0000256" key="3">
    <source>
        <dbReference type="ARBA" id="ARBA00022553"/>
    </source>
</evidence>
<dbReference type="SMART" id="SM00388">
    <property type="entry name" value="HisKA"/>
    <property type="match status" value="1"/>
</dbReference>
<dbReference type="CDD" id="cd00075">
    <property type="entry name" value="HATPase"/>
    <property type="match status" value="1"/>
</dbReference>
<evidence type="ECO:0000313" key="11">
    <source>
        <dbReference type="Proteomes" id="UP000292884"/>
    </source>
</evidence>
<dbReference type="FunFam" id="3.30.565.10:FF:000006">
    <property type="entry name" value="Sensor histidine kinase WalK"/>
    <property type="match status" value="1"/>
</dbReference>
<dbReference type="InterPro" id="IPR003661">
    <property type="entry name" value="HisK_dim/P_dom"/>
</dbReference>
<comment type="caution">
    <text evidence="10">The sequence shown here is derived from an EMBL/GenBank/DDBJ whole genome shotgun (WGS) entry which is preliminary data.</text>
</comment>
<dbReference type="SUPFAM" id="SSF55785">
    <property type="entry name" value="PYP-like sensor domain (PAS domain)"/>
    <property type="match status" value="4"/>
</dbReference>
<dbReference type="PANTHER" id="PTHR43304:SF1">
    <property type="entry name" value="PAC DOMAIN-CONTAINING PROTEIN"/>
    <property type="match status" value="1"/>
</dbReference>
<dbReference type="Proteomes" id="UP000292884">
    <property type="component" value="Unassembled WGS sequence"/>
</dbReference>
<protein>
    <recommendedName>
        <fullName evidence="2">histidine kinase</fullName>
        <ecNumber evidence="2">2.7.13.3</ecNumber>
    </recommendedName>
</protein>
<dbReference type="NCBIfam" id="TIGR00229">
    <property type="entry name" value="sensory_box"/>
    <property type="match status" value="2"/>
</dbReference>
<dbReference type="InterPro" id="IPR005467">
    <property type="entry name" value="His_kinase_dom"/>
</dbReference>